<dbReference type="GO" id="GO:0015171">
    <property type="term" value="F:amino acid transmembrane transporter activity"/>
    <property type="evidence" value="ECO:0007669"/>
    <property type="project" value="TreeGrafter"/>
</dbReference>
<organism evidence="7 8">
    <name type="scientific">Actinomadura bangladeshensis</name>
    <dbReference type="NCBI Taxonomy" id="453573"/>
    <lineage>
        <taxon>Bacteria</taxon>
        <taxon>Bacillati</taxon>
        <taxon>Actinomycetota</taxon>
        <taxon>Actinomycetes</taxon>
        <taxon>Streptosporangiales</taxon>
        <taxon>Thermomonosporaceae</taxon>
        <taxon>Actinomadura</taxon>
    </lineage>
</organism>
<feature type="transmembrane region" description="Helical" evidence="6">
    <location>
        <begin position="150"/>
        <end position="176"/>
    </location>
</feature>
<evidence type="ECO:0000256" key="5">
    <source>
        <dbReference type="ARBA" id="ARBA00023136"/>
    </source>
</evidence>
<dbReference type="Pfam" id="PF01810">
    <property type="entry name" value="LysE"/>
    <property type="match status" value="1"/>
</dbReference>
<dbReference type="EMBL" id="JAAGLI010000551">
    <property type="protein sequence ID" value="NEA25045.1"/>
    <property type="molecule type" value="Genomic_DNA"/>
</dbReference>
<keyword evidence="5 6" id="KW-0472">Membrane</keyword>
<dbReference type="RefSeq" id="WP_163058651.1">
    <property type="nucleotide sequence ID" value="NZ_JAAGLI010000551.1"/>
</dbReference>
<keyword evidence="4 6" id="KW-1133">Transmembrane helix</keyword>
<dbReference type="PANTHER" id="PTHR30086">
    <property type="entry name" value="ARGININE EXPORTER PROTEIN ARGO"/>
    <property type="match status" value="1"/>
</dbReference>
<dbReference type="GO" id="GO:0005886">
    <property type="term" value="C:plasma membrane"/>
    <property type="evidence" value="ECO:0007669"/>
    <property type="project" value="UniProtKB-SubCell"/>
</dbReference>
<keyword evidence="3 6" id="KW-0812">Transmembrane</keyword>
<name>A0A6L9QIC6_9ACTN</name>
<proteinExistence type="predicted"/>
<evidence type="ECO:0000313" key="7">
    <source>
        <dbReference type="EMBL" id="NEA25045.1"/>
    </source>
</evidence>
<evidence type="ECO:0000256" key="1">
    <source>
        <dbReference type="ARBA" id="ARBA00004651"/>
    </source>
</evidence>
<evidence type="ECO:0000256" key="6">
    <source>
        <dbReference type="SAM" id="Phobius"/>
    </source>
</evidence>
<accession>A0A6L9QIC6</accession>
<evidence type="ECO:0000256" key="4">
    <source>
        <dbReference type="ARBA" id="ARBA00022989"/>
    </source>
</evidence>
<dbReference type="AlphaFoldDB" id="A0A6L9QIC6"/>
<sequence>MVESLLAFAGAAVLIAMAPGPSTVVIMRESVRSGRRGGLAVVLGNESGVLVWGVAAAVGLSALLAASRLAYEGLRVAGAVVLVWFGVRALWRARRGGGSEGPVREVEAGGAGLPGWRCFRLGLVTNFANPKAGVFAVSFLPQFVPAGWPVAWTLVGFSVAWALIDLAWYAVVVWLVGAARRVLGRPGVRRRLEQVSGAVLVGLGVRLAVEAR</sequence>
<dbReference type="Proteomes" id="UP000475532">
    <property type="component" value="Unassembled WGS sequence"/>
</dbReference>
<comment type="caution">
    <text evidence="7">The sequence shown here is derived from an EMBL/GenBank/DDBJ whole genome shotgun (WGS) entry which is preliminary data.</text>
</comment>
<keyword evidence="2" id="KW-1003">Cell membrane</keyword>
<evidence type="ECO:0000313" key="8">
    <source>
        <dbReference type="Proteomes" id="UP000475532"/>
    </source>
</evidence>
<protein>
    <submittedName>
        <fullName evidence="7">LysE family translocator</fullName>
    </submittedName>
</protein>
<reference evidence="7 8" key="1">
    <citation type="submission" date="2020-01" db="EMBL/GenBank/DDBJ databases">
        <title>Insect and environment-associated Actinomycetes.</title>
        <authorList>
            <person name="Currrie C."/>
            <person name="Chevrette M."/>
            <person name="Carlson C."/>
            <person name="Stubbendieck R."/>
            <person name="Wendt-Pienkowski E."/>
        </authorList>
    </citation>
    <scope>NUCLEOTIDE SEQUENCE [LARGE SCALE GENOMIC DNA]</scope>
    <source>
        <strain evidence="7 8">SID10258</strain>
    </source>
</reference>
<gene>
    <name evidence="7" type="ORF">G3I70_21530</name>
</gene>
<dbReference type="PANTHER" id="PTHR30086:SF20">
    <property type="entry name" value="ARGININE EXPORTER PROTEIN ARGO-RELATED"/>
    <property type="match status" value="1"/>
</dbReference>
<evidence type="ECO:0000256" key="3">
    <source>
        <dbReference type="ARBA" id="ARBA00022692"/>
    </source>
</evidence>
<dbReference type="InterPro" id="IPR001123">
    <property type="entry name" value="LeuE-type"/>
</dbReference>
<dbReference type="PIRSF" id="PIRSF006324">
    <property type="entry name" value="LeuE"/>
    <property type="match status" value="1"/>
</dbReference>
<comment type="subcellular location">
    <subcellularLocation>
        <location evidence="1">Cell membrane</location>
        <topology evidence="1">Multi-pass membrane protein</topology>
    </subcellularLocation>
</comment>
<feature type="transmembrane region" description="Helical" evidence="6">
    <location>
        <begin position="48"/>
        <end position="66"/>
    </location>
</feature>
<feature type="transmembrane region" description="Helical" evidence="6">
    <location>
        <begin position="73"/>
        <end position="91"/>
    </location>
</feature>
<evidence type="ECO:0000256" key="2">
    <source>
        <dbReference type="ARBA" id="ARBA00022475"/>
    </source>
</evidence>